<reference evidence="2 3" key="1">
    <citation type="submission" date="2010-08" db="EMBL/GenBank/DDBJ databases">
        <authorList>
            <person name="Weinstock G."/>
            <person name="Sodergren E."/>
            <person name="Clifton S."/>
            <person name="Fulton L."/>
            <person name="Fulton B."/>
            <person name="Courtney L."/>
            <person name="Fronick C."/>
            <person name="Harrison M."/>
            <person name="Strong C."/>
            <person name="Farmer C."/>
            <person name="Delahaunty K."/>
            <person name="Markovic C."/>
            <person name="Hall O."/>
            <person name="Minx P."/>
            <person name="Tomlinson C."/>
            <person name="Mitreva M."/>
            <person name="Hou S."/>
            <person name="Chen J."/>
            <person name="Wollam A."/>
            <person name="Pepin K.H."/>
            <person name="Johnson M."/>
            <person name="Bhonagiri V."/>
            <person name="Zhang X."/>
            <person name="Suruliraj S."/>
            <person name="Warren W."/>
            <person name="Chinwalla A."/>
            <person name="Mardis E.R."/>
            <person name="Wilson R.K."/>
        </authorList>
    </citation>
    <scope>NUCLEOTIDE SEQUENCE [LARGE SCALE GENOMIC DNA]</scope>
    <source>
        <strain evidence="2 3">F0399</strain>
    </source>
</reference>
<feature type="transmembrane region" description="Helical" evidence="1">
    <location>
        <begin position="198"/>
        <end position="222"/>
    </location>
</feature>
<dbReference type="STRING" id="749551.HMPREF9555_02173"/>
<evidence type="ECO:0008006" key="4">
    <source>
        <dbReference type="Google" id="ProtNLM"/>
    </source>
</evidence>
<dbReference type="Pfam" id="PF09991">
    <property type="entry name" value="DUF2232"/>
    <property type="match status" value="1"/>
</dbReference>
<comment type="caution">
    <text evidence="2">The sequence shown here is derived from an EMBL/GenBank/DDBJ whole genome shotgun (WGS) entry which is preliminary data.</text>
</comment>
<feature type="transmembrane region" description="Helical" evidence="1">
    <location>
        <begin position="309"/>
        <end position="329"/>
    </location>
</feature>
<organism evidence="2 3">
    <name type="scientific">Selenomonas artemidis F0399</name>
    <dbReference type="NCBI Taxonomy" id="749551"/>
    <lineage>
        <taxon>Bacteria</taxon>
        <taxon>Bacillati</taxon>
        <taxon>Bacillota</taxon>
        <taxon>Negativicutes</taxon>
        <taxon>Selenomonadales</taxon>
        <taxon>Selenomonadaceae</taxon>
        <taxon>Selenomonas</taxon>
    </lineage>
</organism>
<dbReference type="InterPro" id="IPR018710">
    <property type="entry name" value="DUF2232"/>
</dbReference>
<feature type="transmembrane region" description="Helical" evidence="1">
    <location>
        <begin position="242"/>
        <end position="263"/>
    </location>
</feature>
<keyword evidence="1" id="KW-0472">Membrane</keyword>
<keyword evidence="3" id="KW-1185">Reference proteome</keyword>
<feature type="transmembrane region" description="Helical" evidence="1">
    <location>
        <begin position="130"/>
        <end position="154"/>
    </location>
</feature>
<feature type="transmembrane region" description="Helical" evidence="1">
    <location>
        <begin position="91"/>
        <end position="118"/>
    </location>
</feature>
<keyword evidence="1" id="KW-1133">Transmembrane helix</keyword>
<dbReference type="EMBL" id="AECV01000063">
    <property type="protein sequence ID" value="EFW28652.1"/>
    <property type="molecule type" value="Genomic_DNA"/>
</dbReference>
<keyword evidence="1" id="KW-0812">Transmembrane</keyword>
<evidence type="ECO:0000313" key="2">
    <source>
        <dbReference type="EMBL" id="EFW28652.1"/>
    </source>
</evidence>
<dbReference type="HOGENOM" id="CLU_068641_2_0_9"/>
<dbReference type="AlphaFoldDB" id="E7N578"/>
<evidence type="ECO:0000256" key="1">
    <source>
        <dbReference type="SAM" id="Phobius"/>
    </source>
</evidence>
<accession>E7N578</accession>
<dbReference type="PANTHER" id="PTHR41324">
    <property type="entry name" value="MEMBRANE PROTEIN-RELATED"/>
    <property type="match status" value="1"/>
</dbReference>
<sequence length="348" mass="38009">MLKTCYNRNVFYGMEMTGGTPRKGYGMNEQGARPAATAGVMTAAAVVYALAAIYLPMLTMVLGLLWPVFVALVVVRVGLKWGVLMTAASLLLLMLFATPVMGAFFVLAFAPTGLVLGALVRRDRSAVQTLFAGAAASLGGKVMGAALMFALFGLNPLMIDAADMTAALDRTIEIYRSLGIAETEITELRAAGEQMLTLFVQMLPALLIVSALAEAALSLTILQRVLRRMGIASRALPSFTMWRFPVFFPYLFGFAIVGLYWGSTRDVTLLYEAALNAYLISFFAGLIQGLSLMHFMMTRFEVAPFVRTLLYVFVAINGLVTQVVSWTGLFDMVYDYRKKLGIDKQNIQ</sequence>
<dbReference type="Proteomes" id="UP000004633">
    <property type="component" value="Unassembled WGS sequence"/>
</dbReference>
<feature type="transmembrane region" description="Helical" evidence="1">
    <location>
        <begin position="61"/>
        <end position="79"/>
    </location>
</feature>
<name>E7N578_9FIRM</name>
<evidence type="ECO:0000313" key="3">
    <source>
        <dbReference type="Proteomes" id="UP000004633"/>
    </source>
</evidence>
<feature type="transmembrane region" description="Helical" evidence="1">
    <location>
        <begin position="275"/>
        <end position="297"/>
    </location>
</feature>
<proteinExistence type="predicted"/>
<protein>
    <recommendedName>
        <fullName evidence="4">DUF2232 domain-containing protein</fullName>
    </recommendedName>
</protein>
<gene>
    <name evidence="2" type="ORF">HMPREF9555_02173</name>
</gene>
<dbReference type="PANTHER" id="PTHR41324:SF1">
    <property type="entry name" value="DUF2232 DOMAIN-CONTAINING PROTEIN"/>
    <property type="match status" value="1"/>
</dbReference>